<proteinExistence type="predicted"/>
<evidence type="ECO:0000313" key="2">
    <source>
        <dbReference type="Proteomes" id="UP000232412"/>
    </source>
</evidence>
<evidence type="ECO:0008006" key="3">
    <source>
        <dbReference type="Google" id="ProtNLM"/>
    </source>
</evidence>
<organism evidence="1 2">
    <name type="scientific">Nitrosotalea sinensis</name>
    <dbReference type="NCBI Taxonomy" id="1499975"/>
    <lineage>
        <taxon>Archaea</taxon>
        <taxon>Nitrososphaerota</taxon>
        <taxon>Nitrososphaeria</taxon>
        <taxon>Nitrosotaleales</taxon>
        <taxon>Nitrosotaleaceae</taxon>
        <taxon>Nitrosotalea</taxon>
    </lineage>
</organism>
<dbReference type="InterPro" id="IPR008969">
    <property type="entry name" value="CarboxyPept-like_regulatory"/>
</dbReference>
<dbReference type="AlphaFoldDB" id="A0A2H1EJ23"/>
<evidence type="ECO:0000313" key="1">
    <source>
        <dbReference type="EMBL" id="SHO47663.1"/>
    </source>
</evidence>
<dbReference type="RefSeq" id="WP_101010766.1">
    <property type="nucleotide sequence ID" value="NZ_FRFC01000005.1"/>
</dbReference>
<sequence>MNKHIIFTTGLLLAGFVIAMSSIQVSESVLSNKMLVSVKAEKDPIMEGDFPTIVGNVTDEAYKPVANANILIMFGTTIVSTPTDDQGKFRYQATMPSTHGIYEVDVTATKDGYTKALGNNTFTVSPRQTATISKTITGLPIETGNYTVFLGKVTQWNLETTCFVSFADKYMRFLHTCDLYNMEPEDFQTDQQIIPMVSVILDNQTYRLFPETVYLKASNMANDTLETFIENTFANYTNPQN</sequence>
<gene>
    <name evidence="1" type="ORF">NSIN_40170</name>
</gene>
<reference evidence="2" key="1">
    <citation type="submission" date="2016-12" db="EMBL/GenBank/DDBJ databases">
        <authorList>
            <person name="Herbold C."/>
        </authorList>
    </citation>
    <scope>NUCLEOTIDE SEQUENCE [LARGE SCALE GENOMIC DNA]</scope>
</reference>
<accession>A0A2H1EJ23</accession>
<dbReference type="Proteomes" id="UP000232412">
    <property type="component" value="Unassembled WGS sequence"/>
</dbReference>
<dbReference type="OrthoDB" id="10697at2157"/>
<keyword evidence="2" id="KW-1185">Reference proteome</keyword>
<name>A0A2H1EJ23_9ARCH</name>
<protein>
    <recommendedName>
        <fullName evidence="3">Carboxypeptidase regulatory-like domain-containing protein</fullName>
    </recommendedName>
</protein>
<dbReference type="EMBL" id="FRFC01000005">
    <property type="protein sequence ID" value="SHO47663.1"/>
    <property type="molecule type" value="Genomic_DNA"/>
</dbReference>
<dbReference type="Gene3D" id="2.60.40.1120">
    <property type="entry name" value="Carboxypeptidase-like, regulatory domain"/>
    <property type="match status" value="1"/>
</dbReference>
<dbReference type="SUPFAM" id="SSF49464">
    <property type="entry name" value="Carboxypeptidase regulatory domain-like"/>
    <property type="match status" value="1"/>
</dbReference>